<accession>A0A8H6XUX2</accession>
<dbReference type="EMBL" id="JACAZI010000011">
    <property type="protein sequence ID" value="KAF7348603.1"/>
    <property type="molecule type" value="Genomic_DNA"/>
</dbReference>
<proteinExistence type="predicted"/>
<gene>
    <name evidence="1" type="ORF">MVEN_01378100</name>
</gene>
<organism evidence="1 2">
    <name type="scientific">Mycena venus</name>
    <dbReference type="NCBI Taxonomy" id="2733690"/>
    <lineage>
        <taxon>Eukaryota</taxon>
        <taxon>Fungi</taxon>
        <taxon>Dikarya</taxon>
        <taxon>Basidiomycota</taxon>
        <taxon>Agaricomycotina</taxon>
        <taxon>Agaricomycetes</taxon>
        <taxon>Agaricomycetidae</taxon>
        <taxon>Agaricales</taxon>
        <taxon>Marasmiineae</taxon>
        <taxon>Mycenaceae</taxon>
        <taxon>Mycena</taxon>
    </lineage>
</organism>
<comment type="caution">
    <text evidence="1">The sequence shown here is derived from an EMBL/GenBank/DDBJ whole genome shotgun (WGS) entry which is preliminary data.</text>
</comment>
<dbReference type="InterPro" id="IPR032675">
    <property type="entry name" value="LRR_dom_sf"/>
</dbReference>
<dbReference type="Gene3D" id="3.80.10.10">
    <property type="entry name" value="Ribonuclease Inhibitor"/>
    <property type="match status" value="1"/>
</dbReference>
<dbReference type="OrthoDB" id="3256525at2759"/>
<keyword evidence="2" id="KW-1185">Reference proteome</keyword>
<dbReference type="AlphaFoldDB" id="A0A8H6XUX2"/>
<sequence>MDPAGPAGSLPPELWLHIYRLATSESSPLAVANADRFQYLSFPDPFKDIKHYLRDAYSFVLVCKSWNTLANEILYENIQIRVDRPFQVVQLCTSLKRRPDTARLVRSILLSPTGFDVNYTFLSLCPRLQLVVQPDASNSDTRMLVTGPDLEEEEEEMVDGGYLTAAVLLRNNISPLPQFHSLKHIYWTESSFSSLLLRKLVRLTPNLEYLFLTQSSTIRELVENDFPALPSVRRLGLVSTGGLLTYSVFKLDLHNLTRFQCSPSYLHLEELPTLPLLRTLELFGSRSSIPFDIIFSRFPRLQELCYDVWNGLTGVQNPCDAMPLSCIRLHSAVSVIRDWTPVEGHFAMFVSPGFPRNTAARVARKLVPCRWH</sequence>
<name>A0A8H6XUX2_9AGAR</name>
<protein>
    <recommendedName>
        <fullName evidence="3">F-box domain-containing protein</fullName>
    </recommendedName>
</protein>
<dbReference type="SUPFAM" id="SSF52047">
    <property type="entry name" value="RNI-like"/>
    <property type="match status" value="1"/>
</dbReference>
<evidence type="ECO:0000313" key="1">
    <source>
        <dbReference type="EMBL" id="KAF7348603.1"/>
    </source>
</evidence>
<reference evidence="1" key="1">
    <citation type="submission" date="2020-05" db="EMBL/GenBank/DDBJ databases">
        <title>Mycena genomes resolve the evolution of fungal bioluminescence.</title>
        <authorList>
            <person name="Tsai I.J."/>
        </authorList>
    </citation>
    <scope>NUCLEOTIDE SEQUENCE</scope>
    <source>
        <strain evidence="1">CCC161011</strain>
    </source>
</reference>
<dbReference type="Proteomes" id="UP000620124">
    <property type="component" value="Unassembled WGS sequence"/>
</dbReference>
<evidence type="ECO:0008006" key="3">
    <source>
        <dbReference type="Google" id="ProtNLM"/>
    </source>
</evidence>
<evidence type="ECO:0000313" key="2">
    <source>
        <dbReference type="Proteomes" id="UP000620124"/>
    </source>
</evidence>